<accession>A0A6H1ZLY7</accession>
<organism evidence="1">
    <name type="scientific">viral metagenome</name>
    <dbReference type="NCBI Taxonomy" id="1070528"/>
    <lineage>
        <taxon>unclassified sequences</taxon>
        <taxon>metagenomes</taxon>
        <taxon>organismal metagenomes</taxon>
    </lineage>
</organism>
<evidence type="ECO:0000313" key="1">
    <source>
        <dbReference type="EMBL" id="QJA48479.1"/>
    </source>
</evidence>
<name>A0A6H1ZLY7_9ZZZZ</name>
<proteinExistence type="predicted"/>
<reference evidence="1" key="1">
    <citation type="submission" date="2020-03" db="EMBL/GenBank/DDBJ databases">
        <title>The deep terrestrial virosphere.</title>
        <authorList>
            <person name="Holmfeldt K."/>
            <person name="Nilsson E."/>
            <person name="Simone D."/>
            <person name="Lopez-Fernandez M."/>
            <person name="Wu X."/>
            <person name="de Brujin I."/>
            <person name="Lundin D."/>
            <person name="Andersson A."/>
            <person name="Bertilsson S."/>
            <person name="Dopson M."/>
        </authorList>
    </citation>
    <scope>NUCLEOTIDE SEQUENCE</scope>
    <source>
        <strain evidence="1">TM448A00967</strain>
    </source>
</reference>
<gene>
    <name evidence="1" type="ORF">TM448A00967_0008</name>
</gene>
<sequence length="123" mass="13241">MQFREVQKARPGANGATIAVNKQGAALSIPLALLKEAGFADATPVRILYGEEGRRRCIQLVSDPEGKFRLSPRKAVSLLQAPELTPKAKIDKKQSLAHSEPGGGKIIFDLPAGWDLARKDVLA</sequence>
<dbReference type="AlphaFoldDB" id="A0A6H1ZLY7"/>
<protein>
    <submittedName>
        <fullName evidence="1">Uncharacterized protein</fullName>
    </submittedName>
</protein>
<dbReference type="EMBL" id="MT144086">
    <property type="protein sequence ID" value="QJA48479.1"/>
    <property type="molecule type" value="Genomic_DNA"/>
</dbReference>